<dbReference type="HOGENOM" id="CLU_000604_1_2_9"/>
<dbReference type="InterPro" id="IPR003593">
    <property type="entry name" value="AAA+_ATPase"/>
</dbReference>
<reference evidence="5 6" key="1">
    <citation type="journal article" date="2015" name="J. Biotechnol.">
        <title>Complete genome sequence of a malodorant-producing acetogen, Clostridium scatologenes ATCC 25775(T).</title>
        <authorList>
            <person name="Zhu Z."/>
            <person name="Guo T."/>
            <person name="Zheng H."/>
            <person name="Song T."/>
            <person name="Ouyang P."/>
            <person name="Xie J."/>
        </authorList>
    </citation>
    <scope>NUCLEOTIDE SEQUENCE [LARGE SCALE GENOMIC DNA]</scope>
    <source>
        <strain evidence="5 6">ATCC 25775</strain>
    </source>
</reference>
<name>A0A0E3M9N0_CLOSL</name>
<proteinExistence type="predicted"/>
<accession>A0A0E3M9N0</accession>
<dbReference type="GO" id="GO:0005524">
    <property type="term" value="F:ATP binding"/>
    <property type="evidence" value="ECO:0007669"/>
    <property type="project" value="UniProtKB-KW"/>
</dbReference>
<dbReference type="InterPro" id="IPR051782">
    <property type="entry name" value="ABC_Transporter_VariousFunc"/>
</dbReference>
<keyword evidence="1" id="KW-0813">Transport</keyword>
<dbReference type="Gene3D" id="3.40.50.300">
    <property type="entry name" value="P-loop containing nucleotide triphosphate hydrolases"/>
    <property type="match status" value="1"/>
</dbReference>
<dbReference type="KEGG" id="csq:CSCA_2575"/>
<dbReference type="InterPro" id="IPR003439">
    <property type="entry name" value="ABC_transporter-like_ATP-bd"/>
</dbReference>
<dbReference type="PROSITE" id="PS50893">
    <property type="entry name" value="ABC_TRANSPORTER_2"/>
    <property type="match status" value="1"/>
</dbReference>
<evidence type="ECO:0000259" key="4">
    <source>
        <dbReference type="PROSITE" id="PS50893"/>
    </source>
</evidence>
<dbReference type="PANTHER" id="PTHR42939:SF1">
    <property type="entry name" value="ABC TRANSPORTER ATP-BINDING PROTEIN ALBC-RELATED"/>
    <property type="match status" value="1"/>
</dbReference>
<feature type="domain" description="ABC transporter" evidence="4">
    <location>
        <begin position="2"/>
        <end position="227"/>
    </location>
</feature>
<evidence type="ECO:0000256" key="2">
    <source>
        <dbReference type="ARBA" id="ARBA00022741"/>
    </source>
</evidence>
<protein>
    <submittedName>
        <fullName evidence="5">ABC transporter-like protein</fullName>
    </submittedName>
</protein>
<evidence type="ECO:0000313" key="5">
    <source>
        <dbReference type="EMBL" id="AKA69700.1"/>
    </source>
</evidence>
<gene>
    <name evidence="5" type="ORF">CSCA_2575</name>
</gene>
<keyword evidence="3" id="KW-0067">ATP-binding</keyword>
<dbReference type="EMBL" id="CP009933">
    <property type="protein sequence ID" value="AKA69700.1"/>
    <property type="molecule type" value="Genomic_DNA"/>
</dbReference>
<dbReference type="Pfam" id="PF00005">
    <property type="entry name" value="ABC_tran"/>
    <property type="match status" value="1"/>
</dbReference>
<dbReference type="CDD" id="cd03230">
    <property type="entry name" value="ABC_DR_subfamily_A"/>
    <property type="match status" value="1"/>
</dbReference>
<dbReference type="GO" id="GO:0016887">
    <property type="term" value="F:ATP hydrolysis activity"/>
    <property type="evidence" value="ECO:0007669"/>
    <property type="project" value="InterPro"/>
</dbReference>
<keyword evidence="6" id="KW-1185">Reference proteome</keyword>
<dbReference type="InterPro" id="IPR027417">
    <property type="entry name" value="P-loop_NTPase"/>
</dbReference>
<evidence type="ECO:0000256" key="1">
    <source>
        <dbReference type="ARBA" id="ARBA00022448"/>
    </source>
</evidence>
<organism evidence="5 6">
    <name type="scientific">Clostridium scatologenes</name>
    <dbReference type="NCBI Taxonomy" id="1548"/>
    <lineage>
        <taxon>Bacteria</taxon>
        <taxon>Bacillati</taxon>
        <taxon>Bacillota</taxon>
        <taxon>Clostridia</taxon>
        <taxon>Eubacteriales</taxon>
        <taxon>Clostridiaceae</taxon>
        <taxon>Clostridium</taxon>
    </lineage>
</organism>
<dbReference type="SMART" id="SM00382">
    <property type="entry name" value="AAA"/>
    <property type="match status" value="1"/>
</dbReference>
<dbReference type="SUPFAM" id="SSF52540">
    <property type="entry name" value="P-loop containing nucleoside triphosphate hydrolases"/>
    <property type="match status" value="1"/>
</dbReference>
<keyword evidence="2" id="KW-0547">Nucleotide-binding</keyword>
<dbReference type="PANTHER" id="PTHR42939">
    <property type="entry name" value="ABC TRANSPORTER ATP-BINDING PROTEIN ALBC-RELATED"/>
    <property type="match status" value="1"/>
</dbReference>
<dbReference type="AlphaFoldDB" id="A0A0E3M9N0"/>
<dbReference type="Proteomes" id="UP000033115">
    <property type="component" value="Chromosome"/>
</dbReference>
<dbReference type="STRING" id="1548.CSCA_2575"/>
<sequence length="299" mass="34385">MIEGKGISKSFEDLEALKNVNINVNKGSIYGLVGSNGAGKTTLLKTLVGIYKQDSGEVLIDGENIFENVNIKSRVIFIPDMLYFFSQYSAKDMAKFYKRIYKTWDEERYLKLRDAFNIDENKKVNNLSKGMQRQVAFWLALSVQPDILILDEPLDGLDPVMRQKVKNLIVQDVAEKQMTVLISSHNLRELEDLCDYIGIMHKGSLILEKDLDDLKLDIHKIQVAFKESVKEEILKDVNILYEEERGSVKLFIVRGKKEEIVDQISKYDPVILDILSLTLEEIFIYEMGDVGYEIKNIIF</sequence>
<evidence type="ECO:0000256" key="3">
    <source>
        <dbReference type="ARBA" id="ARBA00022840"/>
    </source>
</evidence>
<evidence type="ECO:0000313" key="6">
    <source>
        <dbReference type="Proteomes" id="UP000033115"/>
    </source>
</evidence>
<dbReference type="RefSeq" id="WP_029161697.1">
    <property type="nucleotide sequence ID" value="NZ_CP009933.1"/>
</dbReference>